<evidence type="ECO:0000256" key="5">
    <source>
        <dbReference type="SAM" id="SignalP"/>
    </source>
</evidence>
<reference evidence="7 8" key="1">
    <citation type="journal article" date="2024" name="Science">
        <title>Giant polyketide synthase enzymes in the biosynthesis of giant marine polyether toxins.</title>
        <authorList>
            <person name="Fallon T.R."/>
            <person name="Shende V.V."/>
            <person name="Wierzbicki I.H."/>
            <person name="Pendleton A.L."/>
            <person name="Watervoot N.F."/>
            <person name="Auber R.P."/>
            <person name="Gonzalez D.J."/>
            <person name="Wisecaver J.H."/>
            <person name="Moore B.S."/>
        </authorList>
    </citation>
    <scope>NUCLEOTIDE SEQUENCE [LARGE SCALE GENOMIC DNA]</scope>
    <source>
        <strain evidence="7 8">12B1</strain>
    </source>
</reference>
<feature type="domain" description="EGF-like" evidence="6">
    <location>
        <begin position="73"/>
        <end position="106"/>
    </location>
</feature>
<evidence type="ECO:0000256" key="4">
    <source>
        <dbReference type="SAM" id="MobiDB-lite"/>
    </source>
</evidence>
<accession>A0AB34J4N5</accession>
<dbReference type="Pfam" id="PF03016">
    <property type="entry name" value="Exostosin_GT47"/>
    <property type="match status" value="2"/>
</dbReference>
<feature type="compositionally biased region" description="Low complexity" evidence="4">
    <location>
        <begin position="42"/>
        <end position="55"/>
    </location>
</feature>
<gene>
    <name evidence="7" type="ORF">AB1Y20_006274</name>
</gene>
<dbReference type="GO" id="GO:0016757">
    <property type="term" value="F:glycosyltransferase activity"/>
    <property type="evidence" value="ECO:0007669"/>
    <property type="project" value="InterPro"/>
</dbReference>
<evidence type="ECO:0000256" key="3">
    <source>
        <dbReference type="PROSITE-ProRule" id="PRU00076"/>
    </source>
</evidence>
<name>A0AB34J4N5_PRYPA</name>
<dbReference type="PROSITE" id="PS01186">
    <property type="entry name" value="EGF_2"/>
    <property type="match status" value="1"/>
</dbReference>
<keyword evidence="3" id="KW-0245">EGF-like domain</keyword>
<dbReference type="InterPro" id="IPR000742">
    <property type="entry name" value="EGF"/>
</dbReference>
<dbReference type="InterPro" id="IPR040911">
    <property type="entry name" value="Exostosin_GT47"/>
</dbReference>
<keyword evidence="2 3" id="KW-1015">Disulfide bond</keyword>
<organism evidence="7 8">
    <name type="scientific">Prymnesium parvum</name>
    <name type="common">Toxic golden alga</name>
    <dbReference type="NCBI Taxonomy" id="97485"/>
    <lineage>
        <taxon>Eukaryota</taxon>
        <taxon>Haptista</taxon>
        <taxon>Haptophyta</taxon>
        <taxon>Prymnesiophyceae</taxon>
        <taxon>Prymnesiales</taxon>
        <taxon>Prymnesiaceae</taxon>
        <taxon>Prymnesium</taxon>
    </lineage>
</organism>
<sequence>MRGRRALLQLAALVALVLTFLTLQAPENPPSTAPTQPTRSTAAGSSSSSAASSSGERPKESVSSVATASPLPVLRECHPRCRLRGTCNQELGRCDCPPFYTGDDCSQPLFPACVDQWGFKPPVAPCGIHTQPAFPATCACVQECHSLSLDARQECVVEPRPSQSMRAALQAAKAQIGWSPMISNETWIARTRADAAASLAAGLCSNHGIFSVQLPYDFYPKSSDCVPTDRRYALEECSNQRTPRCRCFPGWAGTQCEIAMDRAPHLHKCLNDCSGRGECVHNFCKCEPTAWGADCSLSAATLRQNMSAAAAGPRPRIYVYDVPPRFTAWLSAFRKGDWTHDHWYGADVILHRQLLESRYRTRDPNEADFFFIPLQLSLGFYSHRYYFKHFTAAAHQPLRDAIRYVQTTWPFFNRNGGRDHIMVMPQDQGNRYVRASVREAEPLMMIHHWGAPRSFPLVDRDGQGDHRPGHDLTVPPFHGEMAKMNRWIAAKLNSAMGGCKDTGSVQDCDKRSLTDAVLRMQPTDNDYRWLLFFSGKMNLNWGRHYSLGVRQAVFRAHRNDSRFLIMTFDNGVLEKVPASEHVRNYATSKFCLAPAGYGFSSRQYECVLVGCVPIIIQDGVEMAHEEILPWRRFSLRLNFSDIPILPQLLSAIPPAQVARLRRGLGCVWPRMLWLSKGLYTRDVEADATITSARPFDAFETVMWTLRRRLGLSDDGDDWRASVETCIQQPGDDADFDIDALRRQVRAKGEKLSKDAAAVAEIIAEWQSSGDDKKFAMRTRFFPEGNRIPGVKWTM</sequence>
<dbReference type="Proteomes" id="UP001515480">
    <property type="component" value="Unassembled WGS sequence"/>
</dbReference>
<dbReference type="InterPro" id="IPR013111">
    <property type="entry name" value="EGF_extracell"/>
</dbReference>
<keyword evidence="8" id="KW-1185">Reference proteome</keyword>
<evidence type="ECO:0000256" key="1">
    <source>
        <dbReference type="ARBA" id="ARBA00010271"/>
    </source>
</evidence>
<dbReference type="Pfam" id="PF07974">
    <property type="entry name" value="EGF_2"/>
    <property type="match status" value="1"/>
</dbReference>
<feature type="signal peptide" evidence="5">
    <location>
        <begin position="1"/>
        <end position="19"/>
    </location>
</feature>
<dbReference type="EMBL" id="JBGBPQ010000014">
    <property type="protein sequence ID" value="KAL1511476.1"/>
    <property type="molecule type" value="Genomic_DNA"/>
</dbReference>
<dbReference type="AlphaFoldDB" id="A0AB34J4N5"/>
<proteinExistence type="inferred from homology"/>
<feature type="region of interest" description="Disordered" evidence="4">
    <location>
        <begin position="26"/>
        <end position="67"/>
    </location>
</feature>
<dbReference type="PROSITE" id="PS00022">
    <property type="entry name" value="EGF_1"/>
    <property type="match status" value="2"/>
</dbReference>
<evidence type="ECO:0000313" key="8">
    <source>
        <dbReference type="Proteomes" id="UP001515480"/>
    </source>
</evidence>
<dbReference type="InterPro" id="IPR006311">
    <property type="entry name" value="TAT_signal"/>
</dbReference>
<protein>
    <recommendedName>
        <fullName evidence="6">EGF-like domain-containing protein</fullName>
    </recommendedName>
</protein>
<dbReference type="PROSITE" id="PS51318">
    <property type="entry name" value="TAT"/>
    <property type="match status" value="1"/>
</dbReference>
<dbReference type="CDD" id="cd00055">
    <property type="entry name" value="EGF_Lam"/>
    <property type="match status" value="1"/>
</dbReference>
<feature type="disulfide bond" evidence="3">
    <location>
        <begin position="96"/>
        <end position="105"/>
    </location>
</feature>
<comment type="caution">
    <text evidence="7">The sequence shown here is derived from an EMBL/GenBank/DDBJ whole genome shotgun (WGS) entry which is preliminary data.</text>
</comment>
<dbReference type="PROSITE" id="PS50026">
    <property type="entry name" value="EGF_3"/>
    <property type="match status" value="1"/>
</dbReference>
<dbReference type="InterPro" id="IPR002049">
    <property type="entry name" value="LE_dom"/>
</dbReference>
<keyword evidence="5" id="KW-0732">Signal</keyword>
<feature type="chain" id="PRO_5044220106" description="EGF-like domain-containing protein" evidence="5">
    <location>
        <begin position="20"/>
        <end position="794"/>
    </location>
</feature>
<dbReference type="PANTHER" id="PTHR11062:SF281">
    <property type="entry name" value="EXOSTOSIN-LIKE 2"/>
    <property type="match status" value="1"/>
</dbReference>
<evidence type="ECO:0000313" key="7">
    <source>
        <dbReference type="EMBL" id="KAL1511476.1"/>
    </source>
</evidence>
<comment type="caution">
    <text evidence="3">Lacks conserved residue(s) required for the propagation of feature annotation.</text>
</comment>
<feature type="disulfide bond" evidence="3">
    <location>
        <begin position="77"/>
        <end position="87"/>
    </location>
</feature>
<evidence type="ECO:0000259" key="6">
    <source>
        <dbReference type="PROSITE" id="PS50026"/>
    </source>
</evidence>
<dbReference type="InterPro" id="IPR004263">
    <property type="entry name" value="Exostosin"/>
</dbReference>
<dbReference type="PANTHER" id="PTHR11062">
    <property type="entry name" value="EXOSTOSIN HEPARAN SULFATE GLYCOSYLTRANSFERASE -RELATED"/>
    <property type="match status" value="1"/>
</dbReference>
<comment type="similarity">
    <text evidence="1">Belongs to the glycosyltransferase 47 family.</text>
</comment>
<dbReference type="Gene3D" id="2.10.25.10">
    <property type="entry name" value="Laminin"/>
    <property type="match status" value="1"/>
</dbReference>
<evidence type="ECO:0000256" key="2">
    <source>
        <dbReference type="ARBA" id="ARBA00023157"/>
    </source>
</evidence>